<reference evidence="3" key="1">
    <citation type="submission" date="2019-06" db="EMBL/GenBank/DDBJ databases">
        <authorList>
            <person name="Zheng W."/>
        </authorList>
    </citation>
    <scope>NUCLEOTIDE SEQUENCE</scope>
    <source>
        <strain evidence="3">QDHG01</strain>
    </source>
</reference>
<feature type="region of interest" description="Disordered" evidence="2">
    <location>
        <begin position="31"/>
        <end position="50"/>
    </location>
</feature>
<keyword evidence="1" id="KW-0175">Coiled coil</keyword>
<accession>A0A8J8NPN8</accession>
<feature type="region of interest" description="Disordered" evidence="2">
    <location>
        <begin position="324"/>
        <end position="409"/>
    </location>
</feature>
<organism evidence="3 4">
    <name type="scientific">Halteria grandinella</name>
    <dbReference type="NCBI Taxonomy" id="5974"/>
    <lineage>
        <taxon>Eukaryota</taxon>
        <taxon>Sar</taxon>
        <taxon>Alveolata</taxon>
        <taxon>Ciliophora</taxon>
        <taxon>Intramacronucleata</taxon>
        <taxon>Spirotrichea</taxon>
        <taxon>Stichotrichia</taxon>
        <taxon>Sporadotrichida</taxon>
        <taxon>Halteriidae</taxon>
        <taxon>Halteria</taxon>
    </lineage>
</organism>
<dbReference type="AlphaFoldDB" id="A0A8J8NPN8"/>
<feature type="compositionally biased region" description="Basic residues" evidence="2">
    <location>
        <begin position="391"/>
        <end position="403"/>
    </location>
</feature>
<name>A0A8J8NPN8_HALGN</name>
<dbReference type="Proteomes" id="UP000785679">
    <property type="component" value="Unassembled WGS sequence"/>
</dbReference>
<dbReference type="EMBL" id="RRYP01010913">
    <property type="protein sequence ID" value="TNV78084.1"/>
    <property type="molecule type" value="Genomic_DNA"/>
</dbReference>
<comment type="caution">
    <text evidence="3">The sequence shown here is derived from an EMBL/GenBank/DDBJ whole genome shotgun (WGS) entry which is preliminary data.</text>
</comment>
<feature type="region of interest" description="Disordered" evidence="2">
    <location>
        <begin position="1"/>
        <end position="22"/>
    </location>
</feature>
<evidence type="ECO:0000256" key="1">
    <source>
        <dbReference type="SAM" id="Coils"/>
    </source>
</evidence>
<gene>
    <name evidence="3" type="ORF">FGO68_gene15708</name>
</gene>
<feature type="compositionally biased region" description="Polar residues" evidence="2">
    <location>
        <begin position="327"/>
        <end position="340"/>
    </location>
</feature>
<feature type="compositionally biased region" description="Polar residues" evidence="2">
    <location>
        <begin position="245"/>
        <end position="254"/>
    </location>
</feature>
<sequence>MKQYPEKHFHFNNKEGSHSTKIASEQISRVLSTQSRLSHPIQRPSTQQSRVSPFLKGVYSTAQQRQDVPSKERNGSRLLTSAKLLQHDQTKRYSQEGQQKWKEYMQERLKPIFTQVLDDKKSFYDPLDIRHFKSELQQRKQLLDVISKEKEDLKKMLELNQQLIEQRSKKLKEQCNTFYKRLNDAATRIQRSYRRYRHMKFFHIMVEKQKEILLFQLKEKLSDMEKAVTNVFELFLDDSTLQQQTFNESGAPSSSRRKLSRHRYSSGLGADMQNSKRNSAHIDTEAQERFNKEMEAYDLEYKELKLEQSQQEIAIFDSHNKSMDEQVMSSPVSISLNVPTPQEGGGRLQRMLSRKQTGKISLGSSPDVRVVSPNSSNSNKSGATKGGKERSKSRKNGKKHKESRRGSNQ</sequence>
<keyword evidence="4" id="KW-1185">Reference proteome</keyword>
<proteinExistence type="predicted"/>
<evidence type="ECO:0000313" key="3">
    <source>
        <dbReference type="EMBL" id="TNV78084.1"/>
    </source>
</evidence>
<feature type="region of interest" description="Disordered" evidence="2">
    <location>
        <begin position="245"/>
        <end position="280"/>
    </location>
</feature>
<feature type="coiled-coil region" evidence="1">
    <location>
        <begin position="146"/>
        <end position="174"/>
    </location>
</feature>
<protein>
    <submittedName>
        <fullName evidence="3">Uncharacterized protein</fullName>
    </submittedName>
</protein>
<feature type="compositionally biased region" description="Basic and acidic residues" evidence="2">
    <location>
        <begin position="1"/>
        <end position="18"/>
    </location>
</feature>
<evidence type="ECO:0000313" key="4">
    <source>
        <dbReference type="Proteomes" id="UP000785679"/>
    </source>
</evidence>
<dbReference type="PROSITE" id="PS50096">
    <property type="entry name" value="IQ"/>
    <property type="match status" value="1"/>
</dbReference>
<feature type="compositionally biased region" description="Basic residues" evidence="2">
    <location>
        <begin position="255"/>
        <end position="264"/>
    </location>
</feature>
<evidence type="ECO:0000256" key="2">
    <source>
        <dbReference type="SAM" id="MobiDB-lite"/>
    </source>
</evidence>
<feature type="compositionally biased region" description="Low complexity" evidence="2">
    <location>
        <begin position="364"/>
        <end position="381"/>
    </location>
</feature>